<gene>
    <name evidence="3" type="ORF">jhhlp_005229</name>
</gene>
<comment type="caution">
    <text evidence="3">The sequence shown here is derived from an EMBL/GenBank/DDBJ whole genome shotgun (WGS) entry which is preliminary data.</text>
</comment>
<feature type="region of interest" description="Disordered" evidence="1">
    <location>
        <begin position="196"/>
        <end position="223"/>
    </location>
</feature>
<feature type="region of interest" description="Disordered" evidence="1">
    <location>
        <begin position="479"/>
        <end position="574"/>
    </location>
</feature>
<proteinExistence type="predicted"/>
<feature type="region of interest" description="Disordered" evidence="1">
    <location>
        <begin position="1037"/>
        <end position="1064"/>
    </location>
</feature>
<dbReference type="PANTHER" id="PTHR38426">
    <property type="entry name" value="MAINTENANCE OF TELOMERE CAPPING PROTEIN 4"/>
    <property type="match status" value="1"/>
</dbReference>
<evidence type="ECO:0000313" key="4">
    <source>
        <dbReference type="Proteomes" id="UP000233524"/>
    </source>
</evidence>
<evidence type="ECO:0000256" key="2">
    <source>
        <dbReference type="SAM" id="Phobius"/>
    </source>
</evidence>
<feature type="compositionally biased region" description="Low complexity" evidence="1">
    <location>
        <begin position="206"/>
        <end position="219"/>
    </location>
</feature>
<feature type="compositionally biased region" description="Basic and acidic residues" evidence="1">
    <location>
        <begin position="168"/>
        <end position="181"/>
    </location>
</feature>
<feature type="compositionally biased region" description="Basic and acidic residues" evidence="1">
    <location>
        <begin position="141"/>
        <end position="157"/>
    </location>
</feature>
<feature type="transmembrane region" description="Helical" evidence="2">
    <location>
        <begin position="1182"/>
        <end position="1203"/>
    </location>
</feature>
<dbReference type="InterPro" id="IPR038769">
    <property type="entry name" value="MTC4"/>
</dbReference>
<organism evidence="3 4">
    <name type="scientific">Lomentospora prolificans</name>
    <dbReference type="NCBI Taxonomy" id="41688"/>
    <lineage>
        <taxon>Eukaryota</taxon>
        <taxon>Fungi</taxon>
        <taxon>Dikarya</taxon>
        <taxon>Ascomycota</taxon>
        <taxon>Pezizomycotina</taxon>
        <taxon>Sordariomycetes</taxon>
        <taxon>Hypocreomycetidae</taxon>
        <taxon>Microascales</taxon>
        <taxon>Microascaceae</taxon>
        <taxon>Lomentospora</taxon>
    </lineage>
</organism>
<feature type="region of interest" description="Disordered" evidence="1">
    <location>
        <begin position="848"/>
        <end position="881"/>
    </location>
</feature>
<dbReference type="VEuPathDB" id="FungiDB:jhhlp_005229"/>
<reference evidence="3 4" key="1">
    <citation type="journal article" date="2017" name="G3 (Bethesda)">
        <title>First Draft Genome Sequence of the Pathogenic Fungus Lomentospora prolificans (Formerly Scedosporium prolificans).</title>
        <authorList>
            <person name="Luo R."/>
            <person name="Zimin A."/>
            <person name="Workman R."/>
            <person name="Fan Y."/>
            <person name="Pertea G."/>
            <person name="Grossman N."/>
            <person name="Wear M.P."/>
            <person name="Jia B."/>
            <person name="Miller H."/>
            <person name="Casadevall A."/>
            <person name="Timp W."/>
            <person name="Zhang S.X."/>
            <person name="Salzberg S.L."/>
        </authorList>
    </citation>
    <scope>NUCLEOTIDE SEQUENCE [LARGE SCALE GENOMIC DNA]</scope>
    <source>
        <strain evidence="3 4">JHH-5317</strain>
    </source>
</reference>
<dbReference type="EMBL" id="NLAX01000697">
    <property type="protein sequence ID" value="PKS08285.1"/>
    <property type="molecule type" value="Genomic_DNA"/>
</dbReference>
<dbReference type="InParanoid" id="A0A2N3N771"/>
<feature type="compositionally biased region" description="Polar residues" evidence="1">
    <location>
        <begin position="62"/>
        <end position="73"/>
    </location>
</feature>
<sequence>MAENNDGRPASVQGERPDRVSMIGEGKLWSLGQSSTARDTMDETKQPAPTSESLSKDEGPPVTNTVSRLSRVSQKSHKSRKSGGFLLQDAVAEPKPTGESPPHRKRHPRRLFQSIRPKSSRAHEKSTSATSREGLGIATDQEAKRVTPSHQKVELKVMKTRGPSKEPPAQHERAKPDRPSLDDESAQILDMALRVSQSRRIASQRPVSQQLPPRLSPLPDTTGVSSLRQHLLQQRKISRTGSPRPDRSMPRNASGLRHAFESFDVTAPDGGYRYHVSRSTLARVQKAKDYIELMAQYRRLLEHVPPLRATGTQPPPTAASMHSSPQSSAVYTAVGRQYNPLQYIRNRKVRARERQAIDGETQGFNDVDRVTSWIDEIESISKRNSEQSNTTNTIAVPLLPVYLGAAVQTTNTSAALTSSNTSKPNRPRVDWFIEPAEMIADVYWLEQGSNKLLIEDRHWSRLYPRGSELEVSLRNNSHHSEDVLSAISRPATRERTEDSTPDKPPDPTPPKVETEPLFGSPREHSRLHPGGLYHHRHNSSLHSNHEFFGPPRGSTSDLSDSDNDYKDSRFRSGTITGTSKDILAKQMMEMIAKEEKDIALKPVRSEASKYPPVSYRTPEKAKDPASKPPSRLHSRQNSFNNASDLEENMGSMGLRVHEPYSSLRNRRPQRPRLDVPVGSARQSLEIERTAPNSPEPVPSRDSYLDISPLPSRGGSPTRNPFTKVKHIFRDQGKDKYAINVDDKNCETDVDADLSRWASGPFTQSEKRSTSLERRFSSSSNNRPQVGKVAQELSKGHHRLPSVKVKADEVIGIRGLLKAPGARIDTVLRSGVSKLGDIIWKKETDPSNVALSEECASSDSESDERGRGRHWSRPSRDESTGIAKPYLSQMPEFHHAGRATNPVRASGVDVMSDTRGSRRPSMQSGGFSDATTQQASQNRSLLSPDEQSDPFAEHNTDQMVRAHDKRLTAMLAVPPSFNSSRHYSSMSRNSDSHWSMTMRSRSPEQHAPTSRREIARIRALLLSSGVMAMEIARRANRAHHLPVEKKPKPDSDESDDGNDVTGINWPELASLSGDKVAFASQTVAPADMFTFAGGILNNSIQTSTDQWQRSADQFTNKTSPSLHADLEALRIRVGVDLSSMARVAADDADEASREVSQRQRLKVKRVVDVIEKMLRRRRRRFRWVRRAMWLGVEWVLVGFMWYVWFVVMMLRGILGIGTGTIKVVKWLLWL</sequence>
<accession>A0A2N3N771</accession>
<feature type="compositionally biased region" description="Basic and acidic residues" evidence="1">
    <location>
        <begin position="764"/>
        <end position="775"/>
    </location>
</feature>
<feature type="compositionally biased region" description="Polar residues" evidence="1">
    <location>
        <begin position="919"/>
        <end position="940"/>
    </location>
</feature>
<feature type="region of interest" description="Disordered" evidence="1">
    <location>
        <begin position="894"/>
        <end position="951"/>
    </location>
</feature>
<dbReference type="PANTHER" id="PTHR38426:SF1">
    <property type="entry name" value="MAINTENANCE OF TELOMERE CAPPING PROTEIN 4"/>
    <property type="match status" value="1"/>
</dbReference>
<dbReference type="OrthoDB" id="5402622at2759"/>
<feature type="region of interest" description="Disordered" evidence="1">
    <location>
        <begin position="975"/>
        <end position="1010"/>
    </location>
</feature>
<feature type="compositionally biased region" description="Basic and acidic residues" evidence="1">
    <location>
        <begin position="1040"/>
        <end position="1050"/>
    </location>
</feature>
<keyword evidence="4" id="KW-1185">Reference proteome</keyword>
<evidence type="ECO:0000313" key="3">
    <source>
        <dbReference type="EMBL" id="PKS08285.1"/>
    </source>
</evidence>
<dbReference type="STRING" id="41688.A0A2N3N771"/>
<feature type="compositionally biased region" description="Basic and acidic residues" evidence="1">
    <location>
        <begin position="491"/>
        <end position="505"/>
    </location>
</feature>
<feature type="region of interest" description="Disordered" evidence="1">
    <location>
        <begin position="1"/>
        <end position="184"/>
    </location>
</feature>
<protein>
    <submittedName>
        <fullName evidence="3">Uncharacterized protein</fullName>
    </submittedName>
</protein>
<dbReference type="AlphaFoldDB" id="A0A2N3N771"/>
<evidence type="ECO:0000256" key="1">
    <source>
        <dbReference type="SAM" id="MobiDB-lite"/>
    </source>
</evidence>
<keyword evidence="2" id="KW-0472">Membrane</keyword>
<keyword evidence="2" id="KW-0812">Transmembrane</keyword>
<name>A0A2N3N771_9PEZI</name>
<feature type="compositionally biased region" description="Low complexity" evidence="1">
    <location>
        <begin position="975"/>
        <end position="992"/>
    </location>
</feature>
<dbReference type="Proteomes" id="UP000233524">
    <property type="component" value="Unassembled WGS sequence"/>
</dbReference>
<feature type="region of interest" description="Disordered" evidence="1">
    <location>
        <begin position="602"/>
        <end position="645"/>
    </location>
</feature>
<feature type="region of interest" description="Disordered" evidence="1">
    <location>
        <begin position="760"/>
        <end position="784"/>
    </location>
</feature>
<keyword evidence="2" id="KW-1133">Transmembrane helix</keyword>
<feature type="region of interest" description="Disordered" evidence="1">
    <location>
        <begin position="658"/>
        <end position="722"/>
    </location>
</feature>